<organism evidence="1 2">
    <name type="scientific">Peribacillus psychrosaccharolyticus</name>
    <name type="common">Bacillus psychrosaccharolyticus</name>
    <dbReference type="NCBI Taxonomy" id="1407"/>
    <lineage>
        <taxon>Bacteria</taxon>
        <taxon>Bacillati</taxon>
        <taxon>Bacillota</taxon>
        <taxon>Bacilli</taxon>
        <taxon>Bacillales</taxon>
        <taxon>Bacillaceae</taxon>
        <taxon>Peribacillus</taxon>
    </lineage>
</organism>
<dbReference type="InterPro" id="IPR047175">
    <property type="entry name" value="CotS-like"/>
</dbReference>
<keyword evidence="2" id="KW-1185">Reference proteome</keyword>
<dbReference type="InterPro" id="IPR011009">
    <property type="entry name" value="Kinase-like_dom_sf"/>
</dbReference>
<dbReference type="KEGG" id="ppsr:I6J18_16980"/>
<sequence>MIEQTIFDQYGITVDKEEKGNRYPTFRSGEAIYSIIPLEEVNEEELTERHQMSEHLALQGDRYVSRFILSKEGSYISVTEGQLFLLLENTSQEEGRSTQMGRKLAKFHHRARSIATPIKVCSRVGEWKGLWEQRIDQLERMWNDKLVAHPNNSFEKQFIESFPYYMSLSENAIQYLVDTEIDDTPVMTDGGTVCYERFTNDIWSGKPCIKNPFDWVFDHGSRDIAEWTREHYFAKPLTHQPEITEFMIDYQALGALSSFSARLLYSRLLFPIHYVETIEEYFSNPKESRANELEDKLNAYTDTAHYYEEFLKRFYEIAQVPARQLNIPSISWL</sequence>
<dbReference type="RefSeq" id="WP_040374906.1">
    <property type="nucleotide sequence ID" value="NZ_CP068053.1"/>
</dbReference>
<dbReference type="SUPFAM" id="SSF56112">
    <property type="entry name" value="Protein kinase-like (PK-like)"/>
    <property type="match status" value="1"/>
</dbReference>
<dbReference type="PANTHER" id="PTHR39179:SF2">
    <property type="entry name" value="ENDOSPORE COAT-ASSOCIATED PROTEIN YUTH"/>
    <property type="match status" value="1"/>
</dbReference>
<dbReference type="InterPro" id="IPR014254">
    <property type="entry name" value="Spore_coat_YutH"/>
</dbReference>
<proteinExistence type="predicted"/>
<name>A0A974NK42_PERPY</name>
<keyword evidence="1" id="KW-0167">Capsid protein</keyword>
<dbReference type="Proteomes" id="UP000595254">
    <property type="component" value="Chromosome"/>
</dbReference>
<dbReference type="PANTHER" id="PTHR39179">
    <property type="entry name" value="SPORE COAT PROTEIN I"/>
    <property type="match status" value="1"/>
</dbReference>
<keyword evidence="1" id="KW-0946">Virion</keyword>
<dbReference type="EMBL" id="CP068053">
    <property type="protein sequence ID" value="QQS99311.1"/>
    <property type="molecule type" value="Genomic_DNA"/>
</dbReference>
<accession>A0A974NK42</accession>
<protein>
    <submittedName>
        <fullName evidence="1">Spore coat protein YutH</fullName>
    </submittedName>
</protein>
<dbReference type="AlphaFoldDB" id="A0A974NK42"/>
<reference evidence="1 2" key="1">
    <citation type="submission" date="2021-01" db="EMBL/GenBank/DDBJ databases">
        <title>FDA dAtabase for Regulatory Grade micrObial Sequences (FDA-ARGOS): Supporting development and validation of Infectious Disease Dx tests.</title>
        <authorList>
            <person name="Nelson B."/>
            <person name="Plummer A."/>
            <person name="Tallon L."/>
            <person name="Sadzewicz L."/>
            <person name="Zhao X."/>
            <person name="Boylan J."/>
            <person name="Ott S."/>
            <person name="Bowen H."/>
            <person name="Vavikolanu K."/>
            <person name="Mehta A."/>
            <person name="Aluvathingal J."/>
            <person name="Nadendla S."/>
            <person name="Myers T."/>
            <person name="Yan Y."/>
            <person name="Sichtig H."/>
        </authorList>
    </citation>
    <scope>NUCLEOTIDE SEQUENCE [LARGE SCALE GENOMIC DNA]</scope>
    <source>
        <strain evidence="1 2">FDAARGOS_1161</strain>
    </source>
</reference>
<gene>
    <name evidence="1" type="primary">yutH</name>
    <name evidence="1" type="ORF">I6J18_16980</name>
</gene>
<evidence type="ECO:0000313" key="2">
    <source>
        <dbReference type="Proteomes" id="UP000595254"/>
    </source>
</evidence>
<dbReference type="NCBIfam" id="TIGR02905">
    <property type="entry name" value="spore_yutH"/>
    <property type="match status" value="1"/>
</dbReference>
<dbReference type="GO" id="GO:0042601">
    <property type="term" value="C:endospore-forming forespore"/>
    <property type="evidence" value="ECO:0007669"/>
    <property type="project" value="TreeGrafter"/>
</dbReference>
<evidence type="ECO:0000313" key="1">
    <source>
        <dbReference type="EMBL" id="QQS99311.1"/>
    </source>
</evidence>
<dbReference type="Gene3D" id="3.90.1200.10">
    <property type="match status" value="1"/>
</dbReference>